<dbReference type="RefSeq" id="WP_053945274.1">
    <property type="nucleotide sequence ID" value="NZ_CDMG01000004.1"/>
</dbReference>
<reference evidence="3" key="1">
    <citation type="submission" date="2014-12" db="EMBL/GenBank/DDBJ databases">
        <authorList>
            <person name="Jaenicke S."/>
        </authorList>
    </citation>
    <scope>NUCLEOTIDE SEQUENCE [LARGE SCALE GENOMIC DNA]</scope>
</reference>
<evidence type="ECO:0000313" key="3">
    <source>
        <dbReference type="Proteomes" id="UP000043437"/>
    </source>
</evidence>
<dbReference type="AlphaFoldDB" id="A0A0K2Y7D1"/>
<protein>
    <submittedName>
        <fullName evidence="2">Uncharacterized protein</fullName>
    </submittedName>
</protein>
<dbReference type="EMBL" id="CDMG01000004">
    <property type="protein sequence ID" value="CRI32470.1"/>
    <property type="molecule type" value="Genomic_DNA"/>
</dbReference>
<proteinExistence type="predicted"/>
<accession>A0A0K2Y7D1</accession>
<feature type="region of interest" description="Disordered" evidence="1">
    <location>
        <begin position="162"/>
        <end position="196"/>
    </location>
</feature>
<evidence type="ECO:0000256" key="1">
    <source>
        <dbReference type="SAM" id="MobiDB-lite"/>
    </source>
</evidence>
<name>A0A0K2Y7D1_9HELI</name>
<feature type="compositionally biased region" description="Basic and acidic residues" evidence="1">
    <location>
        <begin position="175"/>
        <end position="184"/>
    </location>
</feature>
<dbReference type="GeneID" id="82131911"/>
<evidence type="ECO:0000313" key="2">
    <source>
        <dbReference type="EMBL" id="CRI32470.1"/>
    </source>
</evidence>
<dbReference type="Proteomes" id="UP000043437">
    <property type="component" value="Unassembled WGS sequence"/>
</dbReference>
<gene>
    <name evidence="2" type="ORF">HAL07_09450</name>
</gene>
<sequence>MGPDISAGRGAVSVLAQNISNLAQAHSHLANVVSSTQGHLANMANKYHNLALSTAQFSYQKEKDAKEQEHRAAQLSLEQARLDLANRQQDIAKEQWEKTFGFNQQQAKRNYGLAKQQTAADVGLRWAQVRNLNADTGTKGYILGQSADPSVMALGNKLLTQAGGGFKGNKPALKKPLETLKDPTKPPAFDNPMQRP</sequence>
<organism evidence="2 3">
    <name type="scientific">Helicobacter ailurogastricus</name>
    <dbReference type="NCBI Taxonomy" id="1578720"/>
    <lineage>
        <taxon>Bacteria</taxon>
        <taxon>Pseudomonadati</taxon>
        <taxon>Campylobacterota</taxon>
        <taxon>Epsilonproteobacteria</taxon>
        <taxon>Campylobacterales</taxon>
        <taxon>Helicobacteraceae</taxon>
        <taxon>Helicobacter</taxon>
    </lineage>
</organism>